<dbReference type="InterPro" id="IPR005066">
    <property type="entry name" value="MoCF_OxRdtse_dimer"/>
</dbReference>
<evidence type="ECO:0000256" key="2">
    <source>
        <dbReference type="ARBA" id="ARBA00001970"/>
    </source>
</evidence>
<evidence type="ECO:0000256" key="11">
    <source>
        <dbReference type="ARBA" id="ARBA00023002"/>
    </source>
</evidence>
<gene>
    <name evidence="17" type="primary">LOC100907738</name>
</gene>
<evidence type="ECO:0000313" key="17">
    <source>
        <dbReference type="RefSeq" id="XP_003740501.1"/>
    </source>
</evidence>
<keyword evidence="8" id="KW-0500">Molybdenum</keyword>
<dbReference type="Proteomes" id="UP000694867">
    <property type="component" value="Unplaced"/>
</dbReference>
<evidence type="ECO:0000256" key="5">
    <source>
        <dbReference type="ARBA" id="ARBA00004971"/>
    </source>
</evidence>
<dbReference type="EC" id="1.8.3.1" evidence="7"/>
<dbReference type="Gene3D" id="3.10.120.10">
    <property type="entry name" value="Cytochrome b5-like heme/steroid binding domain"/>
    <property type="match status" value="1"/>
</dbReference>
<dbReference type="InterPro" id="IPR018506">
    <property type="entry name" value="Cyt_B5_heme-BS"/>
</dbReference>
<evidence type="ECO:0000256" key="9">
    <source>
        <dbReference type="ARBA" id="ARBA00022617"/>
    </source>
</evidence>
<dbReference type="InterPro" id="IPR036374">
    <property type="entry name" value="OxRdtase_Mopterin-bd_sf"/>
</dbReference>
<dbReference type="Gene3D" id="2.60.40.650">
    <property type="match status" value="1"/>
</dbReference>
<comment type="cofactor">
    <cofactor evidence="1">
        <name>Mo-molybdopterin</name>
        <dbReference type="ChEBI" id="CHEBI:71302"/>
    </cofactor>
</comment>
<evidence type="ECO:0000256" key="4">
    <source>
        <dbReference type="ARBA" id="ARBA00004678"/>
    </source>
</evidence>
<dbReference type="Gene3D" id="3.90.420.10">
    <property type="entry name" value="Oxidoreductase, molybdopterin-binding domain"/>
    <property type="match status" value="1"/>
</dbReference>
<dbReference type="GO" id="GO:0020037">
    <property type="term" value="F:heme binding"/>
    <property type="evidence" value="ECO:0007669"/>
    <property type="project" value="InterPro"/>
</dbReference>
<dbReference type="SUPFAM" id="SSF81296">
    <property type="entry name" value="E set domains"/>
    <property type="match status" value="1"/>
</dbReference>
<dbReference type="Pfam" id="PF00174">
    <property type="entry name" value="Oxidored_molyb"/>
    <property type="match status" value="1"/>
</dbReference>
<comment type="pathway">
    <text evidence="5">Energy metabolism; sulfur metabolism.</text>
</comment>
<evidence type="ECO:0000256" key="6">
    <source>
        <dbReference type="ARBA" id="ARBA00011738"/>
    </source>
</evidence>
<dbReference type="GO" id="GO:0043546">
    <property type="term" value="F:molybdopterin cofactor binding"/>
    <property type="evidence" value="ECO:0007669"/>
    <property type="project" value="InterPro"/>
</dbReference>
<dbReference type="GO" id="GO:0005758">
    <property type="term" value="C:mitochondrial intermembrane space"/>
    <property type="evidence" value="ECO:0007669"/>
    <property type="project" value="UniProtKB-SubCell"/>
</dbReference>
<dbReference type="FunFam" id="3.10.120.10:FF:000007">
    <property type="entry name" value="Sulfite oxidase, mitochondrial"/>
    <property type="match status" value="1"/>
</dbReference>
<keyword evidence="12" id="KW-0408">Iron</keyword>
<dbReference type="FunFam" id="2.60.40.650:FF:000002">
    <property type="entry name" value="sulfite oxidase"/>
    <property type="match status" value="1"/>
</dbReference>
<dbReference type="Pfam" id="PF03404">
    <property type="entry name" value="Mo-co_dimer"/>
    <property type="match status" value="1"/>
</dbReference>
<evidence type="ECO:0000256" key="10">
    <source>
        <dbReference type="ARBA" id="ARBA00022723"/>
    </source>
</evidence>
<dbReference type="GO" id="GO:0006790">
    <property type="term" value="P:sulfur compound metabolic process"/>
    <property type="evidence" value="ECO:0007669"/>
    <property type="project" value="TreeGrafter"/>
</dbReference>
<dbReference type="GeneID" id="100907738"/>
<dbReference type="PRINTS" id="PR00363">
    <property type="entry name" value="CYTOCHROMEB5"/>
</dbReference>
<dbReference type="GO" id="GO:0030151">
    <property type="term" value="F:molybdenum ion binding"/>
    <property type="evidence" value="ECO:0007669"/>
    <property type="project" value="InterPro"/>
</dbReference>
<dbReference type="InterPro" id="IPR014756">
    <property type="entry name" value="Ig_E-set"/>
</dbReference>
<evidence type="ECO:0000259" key="15">
    <source>
        <dbReference type="PROSITE" id="PS50255"/>
    </source>
</evidence>
<dbReference type="InterPro" id="IPR036400">
    <property type="entry name" value="Cyt_B5-like_heme/steroid_sf"/>
</dbReference>
<comment type="subunit">
    <text evidence="6">Homodimer.</text>
</comment>
<evidence type="ECO:0000313" key="16">
    <source>
        <dbReference type="Proteomes" id="UP000694867"/>
    </source>
</evidence>
<organism evidence="16 17">
    <name type="scientific">Galendromus occidentalis</name>
    <name type="common">western predatory mite</name>
    <dbReference type="NCBI Taxonomy" id="34638"/>
    <lineage>
        <taxon>Eukaryota</taxon>
        <taxon>Metazoa</taxon>
        <taxon>Ecdysozoa</taxon>
        <taxon>Arthropoda</taxon>
        <taxon>Chelicerata</taxon>
        <taxon>Arachnida</taxon>
        <taxon>Acari</taxon>
        <taxon>Parasitiformes</taxon>
        <taxon>Mesostigmata</taxon>
        <taxon>Gamasina</taxon>
        <taxon>Phytoseioidea</taxon>
        <taxon>Phytoseiidae</taxon>
        <taxon>Typhlodrominae</taxon>
        <taxon>Galendromus</taxon>
    </lineage>
</organism>
<name>A0AAJ6QQE6_9ACAR</name>
<keyword evidence="16" id="KW-1185">Reference proteome</keyword>
<dbReference type="InterPro" id="IPR000572">
    <property type="entry name" value="OxRdtase_Mopterin-bd_dom"/>
</dbReference>
<dbReference type="InterPro" id="IPR001199">
    <property type="entry name" value="Cyt_B5-like_heme/steroid-bd"/>
</dbReference>
<comment type="subcellular location">
    <subcellularLocation>
        <location evidence="3">Mitochondrion intermembrane space</location>
    </subcellularLocation>
</comment>
<comment type="cofactor">
    <cofactor evidence="2">
        <name>heme b</name>
        <dbReference type="ChEBI" id="CHEBI:60344"/>
    </cofactor>
</comment>
<dbReference type="PROSITE" id="PS00191">
    <property type="entry name" value="CYTOCHROME_B5_1"/>
    <property type="match status" value="1"/>
</dbReference>
<protein>
    <recommendedName>
        <fullName evidence="14">Sulfite oxidase</fullName>
        <ecNumber evidence="7">1.8.3.1</ecNumber>
    </recommendedName>
</protein>
<evidence type="ECO:0000256" key="13">
    <source>
        <dbReference type="ARBA" id="ARBA00023128"/>
    </source>
</evidence>
<dbReference type="Pfam" id="PF00173">
    <property type="entry name" value="Cyt-b5"/>
    <property type="match status" value="1"/>
</dbReference>
<keyword evidence="10" id="KW-0479">Metal-binding</keyword>
<evidence type="ECO:0000256" key="8">
    <source>
        <dbReference type="ARBA" id="ARBA00022505"/>
    </source>
</evidence>
<comment type="pathway">
    <text evidence="4">Sulfur metabolism.</text>
</comment>
<evidence type="ECO:0000256" key="1">
    <source>
        <dbReference type="ARBA" id="ARBA00001924"/>
    </source>
</evidence>
<dbReference type="InterPro" id="IPR022407">
    <property type="entry name" value="OxRdtase_Mopterin_BS"/>
</dbReference>
<dbReference type="PANTHER" id="PTHR19372:SF7">
    <property type="entry name" value="SULFITE OXIDASE, MITOCHONDRIAL"/>
    <property type="match status" value="1"/>
</dbReference>
<dbReference type="PRINTS" id="PR00407">
    <property type="entry name" value="EUMOPTERIN"/>
</dbReference>
<evidence type="ECO:0000256" key="7">
    <source>
        <dbReference type="ARBA" id="ARBA00012505"/>
    </source>
</evidence>
<evidence type="ECO:0000256" key="3">
    <source>
        <dbReference type="ARBA" id="ARBA00004569"/>
    </source>
</evidence>
<keyword evidence="9" id="KW-0349">Heme</keyword>
<keyword evidence="13" id="KW-0496">Mitochondrion</keyword>
<dbReference type="GO" id="GO:0008482">
    <property type="term" value="F:sulfite oxidase activity"/>
    <property type="evidence" value="ECO:0007669"/>
    <property type="project" value="UniProtKB-EC"/>
</dbReference>
<dbReference type="AlphaFoldDB" id="A0AAJ6QQE6"/>
<reference evidence="17" key="1">
    <citation type="submission" date="2025-08" db="UniProtKB">
        <authorList>
            <consortium name="RefSeq"/>
        </authorList>
    </citation>
    <scope>IDENTIFICATION</scope>
</reference>
<dbReference type="KEGG" id="goe:100907738"/>
<keyword evidence="11" id="KW-0560">Oxidoreductase</keyword>
<dbReference type="PROSITE" id="PS50255">
    <property type="entry name" value="CYTOCHROME_B5_2"/>
    <property type="match status" value="1"/>
</dbReference>
<accession>A0AAJ6QQE6</accession>
<sequence length="553" mass="61778">MWLSRLSAERAWLANQQVRRLSAFTVVTKSRSRHRRRHEEDRKRQHPWLLGLSAAAIGGGLYYAQRRGALQAATQPKGVPGDRVFGYKEYDATEVSKHDTKEKRIWVTYRQGVYDITDFVEKHPGGENILLGAGGSIEPFWQIYGVHKKPEILDMLEEYRIGNLADSGDALKNTEDPYANDPVRHPALKPASLKPFNAEPPLKILAERFLTPNSLFYVRHHLPVPDPSPAEYALEVEGIGIEGTKTLTLEDLKTKFPKVTITAALQCAGNRRSEQNKIKKVKGLDWGAAAIGNATWSGARLTDVLAYLRVDCNDPRIQHVIFDGLDLDPTGKPYGASVTARRALNPGNDVILAYEMNGETLPRDHGYPVRAIVPGVVGARNVKWLGRIVLSEIESDSHWQQNDYKGFCPSVDWDTVDFKKAPAIEELPVVSSICDPADGSEVPIVDGKVFLRGYAWSGGGRKIVRVDVSADGGKTWCEAELVEQEKNTHHFRTWSWTIWQARVPVKPGQKEVELVSKAVDASYNSQPDTVEPLWNLRGVLNNSWSRVKVTLKS</sequence>
<dbReference type="RefSeq" id="XP_003740501.1">
    <property type="nucleotide sequence ID" value="XM_003740453.2"/>
</dbReference>
<dbReference type="SUPFAM" id="SSF55856">
    <property type="entry name" value="Cytochrome b5-like heme/steroid binding domain"/>
    <property type="match status" value="1"/>
</dbReference>
<dbReference type="CDD" id="cd02111">
    <property type="entry name" value="eukary_SO_Moco"/>
    <property type="match status" value="1"/>
</dbReference>
<proteinExistence type="predicted"/>
<dbReference type="SMART" id="SM01117">
    <property type="entry name" value="Cyt-b5"/>
    <property type="match status" value="1"/>
</dbReference>
<dbReference type="PANTHER" id="PTHR19372">
    <property type="entry name" value="SULFITE REDUCTASE"/>
    <property type="match status" value="1"/>
</dbReference>
<dbReference type="FunFam" id="3.90.420.10:FF:000002">
    <property type="entry name" value="sulfite oxidase, mitochondrial"/>
    <property type="match status" value="1"/>
</dbReference>
<dbReference type="SUPFAM" id="SSF56524">
    <property type="entry name" value="Oxidoreductase molybdopterin-binding domain"/>
    <property type="match status" value="1"/>
</dbReference>
<evidence type="ECO:0000256" key="12">
    <source>
        <dbReference type="ARBA" id="ARBA00023004"/>
    </source>
</evidence>
<evidence type="ECO:0000256" key="14">
    <source>
        <dbReference type="ARBA" id="ARBA00070338"/>
    </source>
</evidence>
<dbReference type="InterPro" id="IPR008335">
    <property type="entry name" value="Mopterin_OxRdtase_euk"/>
</dbReference>
<feature type="domain" description="Cytochrome b5 heme-binding" evidence="15">
    <location>
        <begin position="87"/>
        <end position="165"/>
    </location>
</feature>
<dbReference type="PROSITE" id="PS00559">
    <property type="entry name" value="MOLYBDOPTERIN_EUK"/>
    <property type="match status" value="1"/>
</dbReference>